<gene>
    <name evidence="3" type="ORF">N8I84_24540</name>
</gene>
<evidence type="ECO:0000313" key="4">
    <source>
        <dbReference type="Proteomes" id="UP001061298"/>
    </source>
</evidence>
<name>A0ABY6E4F5_9ACTN</name>
<evidence type="ECO:0000256" key="1">
    <source>
        <dbReference type="SAM" id="MobiDB-lite"/>
    </source>
</evidence>
<evidence type="ECO:0008006" key="5">
    <source>
        <dbReference type="Google" id="ProtNLM"/>
    </source>
</evidence>
<dbReference type="Gene3D" id="2.50.20.20">
    <property type="match status" value="1"/>
</dbReference>
<reference evidence="3" key="1">
    <citation type="submission" date="2022-10" db="EMBL/GenBank/DDBJ databases">
        <authorList>
            <person name="Mo P."/>
        </authorList>
    </citation>
    <scope>NUCLEOTIDE SEQUENCE</scope>
    <source>
        <strain evidence="3">HUAS 13-4</strain>
    </source>
</reference>
<protein>
    <recommendedName>
        <fullName evidence="5">Lipoprotein</fullName>
    </recommendedName>
</protein>
<proteinExistence type="predicted"/>
<feature type="region of interest" description="Disordered" evidence="1">
    <location>
        <begin position="238"/>
        <end position="258"/>
    </location>
</feature>
<keyword evidence="2" id="KW-0732">Signal</keyword>
<dbReference type="EMBL" id="CP106793">
    <property type="protein sequence ID" value="UXY21502.1"/>
    <property type="molecule type" value="Genomic_DNA"/>
</dbReference>
<dbReference type="RefSeq" id="WP_263231540.1">
    <property type="nucleotide sequence ID" value="NZ_CP106793.1"/>
</dbReference>
<sequence>MSRTQGFAIATSAVSMALLLPPMLFSPPTSAAVPARTAGNQSPQDLAAQAERGLRNASSVRLVYADRSATARSSKRLPTAMDLALDRAGNCAGTMTLGGHGGTVQIVKRGNDVWMKPDAAFWKAEYPGKRGAGLATTFSKRYIHGSTSSNLLAGIASTCDLREIQDVAKVSAPSSLKEGLATTLDGTRVVPLSFQVNGFTSTLYVTTGKDHRLYRAVQKGPDTDLSLTFTAYNVPVPKTTPPAGQTVDISRVPQPPRS</sequence>
<dbReference type="Proteomes" id="UP001061298">
    <property type="component" value="Chromosome"/>
</dbReference>
<organism evidence="3 4">
    <name type="scientific">Streptomyces cynarae</name>
    <dbReference type="NCBI Taxonomy" id="2981134"/>
    <lineage>
        <taxon>Bacteria</taxon>
        <taxon>Bacillati</taxon>
        <taxon>Actinomycetota</taxon>
        <taxon>Actinomycetes</taxon>
        <taxon>Kitasatosporales</taxon>
        <taxon>Streptomycetaceae</taxon>
        <taxon>Streptomyces</taxon>
    </lineage>
</organism>
<accession>A0ABY6E4F5</accession>
<feature type="signal peptide" evidence="2">
    <location>
        <begin position="1"/>
        <end position="31"/>
    </location>
</feature>
<feature type="chain" id="PRO_5045622370" description="Lipoprotein" evidence="2">
    <location>
        <begin position="32"/>
        <end position="258"/>
    </location>
</feature>
<evidence type="ECO:0000256" key="2">
    <source>
        <dbReference type="SAM" id="SignalP"/>
    </source>
</evidence>
<keyword evidence="4" id="KW-1185">Reference proteome</keyword>
<evidence type="ECO:0000313" key="3">
    <source>
        <dbReference type="EMBL" id="UXY21502.1"/>
    </source>
</evidence>